<gene>
    <name evidence="3" type="ORF">SAMN05421842_11636</name>
</gene>
<keyword evidence="4" id="KW-1185">Reference proteome</keyword>
<name>A0A1I1NW13_9CLOT</name>
<dbReference type="PANTHER" id="PTHR42957:SF1">
    <property type="entry name" value="HELICASE MJ1565-RELATED"/>
    <property type="match status" value="1"/>
</dbReference>
<protein>
    <submittedName>
        <fullName evidence="3">DNA helicase HerA, contains HAS-barrel and ATPase domains</fullName>
    </submittedName>
</protein>
<feature type="compositionally biased region" description="Low complexity" evidence="1">
    <location>
        <begin position="346"/>
        <end position="386"/>
    </location>
</feature>
<dbReference type="InterPro" id="IPR002789">
    <property type="entry name" value="HerA_central"/>
</dbReference>
<dbReference type="EMBL" id="FOMG01000016">
    <property type="protein sequence ID" value="SFC99678.1"/>
    <property type="molecule type" value="Genomic_DNA"/>
</dbReference>
<evidence type="ECO:0000259" key="2">
    <source>
        <dbReference type="Pfam" id="PF01935"/>
    </source>
</evidence>
<dbReference type="STRING" id="119641.SAMN05421842_11636"/>
<dbReference type="AlphaFoldDB" id="A0A1I1NW13"/>
<dbReference type="PANTHER" id="PTHR42957">
    <property type="entry name" value="HELICASE MJ1565-RELATED"/>
    <property type="match status" value="1"/>
</dbReference>
<dbReference type="InterPro" id="IPR008571">
    <property type="entry name" value="HerA-like"/>
</dbReference>
<evidence type="ECO:0000256" key="1">
    <source>
        <dbReference type="SAM" id="MobiDB-lite"/>
    </source>
</evidence>
<dbReference type="SUPFAM" id="SSF52540">
    <property type="entry name" value="P-loop containing nucleoside triphosphate hydrolases"/>
    <property type="match status" value="1"/>
</dbReference>
<evidence type="ECO:0000313" key="3">
    <source>
        <dbReference type="EMBL" id="SFC99678.1"/>
    </source>
</evidence>
<dbReference type="Proteomes" id="UP000199263">
    <property type="component" value="Unassembled WGS sequence"/>
</dbReference>
<keyword evidence="3" id="KW-0347">Helicase</keyword>
<dbReference type="InterPro" id="IPR027417">
    <property type="entry name" value="P-loop_NTPase"/>
</dbReference>
<reference evidence="3 4" key="1">
    <citation type="submission" date="2016-10" db="EMBL/GenBank/DDBJ databases">
        <authorList>
            <person name="de Groot N.N."/>
        </authorList>
    </citation>
    <scope>NUCLEOTIDE SEQUENCE [LARGE SCALE GENOMIC DNA]</scope>
    <source>
        <strain evidence="3 4">DSM 12992</strain>
    </source>
</reference>
<evidence type="ECO:0000313" key="4">
    <source>
        <dbReference type="Proteomes" id="UP000199263"/>
    </source>
</evidence>
<dbReference type="Gene3D" id="3.40.50.300">
    <property type="entry name" value="P-loop containing nucleotide triphosphate hydrolases"/>
    <property type="match status" value="2"/>
</dbReference>
<accession>A0A1I1NW13</accession>
<keyword evidence="3" id="KW-0547">Nucleotide-binding</keyword>
<dbReference type="Pfam" id="PF01935">
    <property type="entry name" value="DUF87"/>
    <property type="match status" value="1"/>
</dbReference>
<proteinExistence type="predicted"/>
<feature type="region of interest" description="Disordered" evidence="1">
    <location>
        <begin position="346"/>
        <end position="395"/>
    </location>
</feature>
<sequence>MYMELKVQQKNNLDIRRKDDLIQAFANADNILNKNYLRSLEQLEIEELPYELEKINIVSKVRFMKINKLVYNKNEDGLDKLITILNAASLSGASVATIINSDGKKIDYYIGVINKDEENDLTVQADILDGTFKSNFAGSELDNLTNKKLENLFDDIFDIEDESKIITSVSGVAALRLNDNKDAENYIQGLEKFVDSVKDKNYTAILLADPVSNEQVQMMKSGYESLYSQLTPFLKSELSFNESDTLTLTEGNTIGMTETVNTSISYTQNQSESNGWSKSDSFGKSKTKNLGGLVSAAGATAGSAIGTVVAGSIGAVAGPGGAIVAGAIGGAIGSAVGAIGSALIGSTTTSSNTTTGETYNTSKSYGESNQEGNSNSKSNQNSTSTSEGNTRGRSIQISYENRSVKSLLEKIDEQLERIKRCEDFGTFSFAAYFISNNAAVNERASSSYNALMRGENSSVESSVINTWYDGKSNKKVCKYLEKLSHPIFKLSLSNEEQIKVSPASIVSGKELAIQLALPKKSIVGLPVVQCTEFGRNIFTLSNKKSDNRFKLGNIYHMGQCEGTSVELDKQSLAMHTFITGSTGSGKSNTIYNMLESLNDREVKFLVIEPAKGEYKNVLGHREDVTVLGTNPYKTKLLKINPFKFSKEIHVLEHIDRLIEIFNVCWPMYAAMPAVLKDAVERAYEDSGWDLDLSENRYNENLFPTFADVLIKLNQVVNESAFSEEVKGNYVGSLVTRVKSLTNGINGRIFASDEIDNDILFDSNVIVDLSRVGSVETKSMIMGILIMRLQEHRMSQGGMNLPLKHITVLEEAHNILKKTSTEQSSEGSNMIGKSVEMISNLIAEIRTYGEGFIIADQAPGLLDMSAIRNTNTKIILRLPEQSDRELVGKAAGLNDDQIVELAKLETGVAAVYQNNWLEPVLCKVDRFENEEKELVEREESNEFNKSFKKDLSKILLSKHVGEKIDYDIDELEEKLIKSNFTSDLKINIIKTLKTKDLSELKHISGIISKLYSKDEALKLAKNTEDIEEWNIIVLDNIDPIVYEIDEEYRNGILQCILREKAKEEKDLENFYFGWSDYMRGKVL</sequence>
<keyword evidence="3" id="KW-0378">Hydrolase</keyword>
<feature type="domain" description="Helicase HerA central" evidence="2">
    <location>
        <begin position="551"/>
        <end position="784"/>
    </location>
</feature>
<organism evidence="3 4">
    <name type="scientific">Clostridium uliginosum</name>
    <dbReference type="NCBI Taxonomy" id="119641"/>
    <lineage>
        <taxon>Bacteria</taxon>
        <taxon>Bacillati</taxon>
        <taxon>Bacillota</taxon>
        <taxon>Clostridia</taxon>
        <taxon>Eubacteriales</taxon>
        <taxon>Clostridiaceae</taxon>
        <taxon>Clostridium</taxon>
    </lineage>
</organism>
<keyword evidence="3" id="KW-0067">ATP-binding</keyword>
<dbReference type="GO" id="GO:0004386">
    <property type="term" value="F:helicase activity"/>
    <property type="evidence" value="ECO:0007669"/>
    <property type="project" value="UniProtKB-KW"/>
</dbReference>